<dbReference type="PANTHER" id="PTHR43833:SF9">
    <property type="entry name" value="POTASSIUM CHANNEL PROTEIN YUGO-RELATED"/>
    <property type="match status" value="1"/>
</dbReference>
<dbReference type="SUPFAM" id="SSF81324">
    <property type="entry name" value="Voltage-gated potassium channels"/>
    <property type="match status" value="1"/>
</dbReference>
<sequence length="343" mass="38952">MIFTINFILKISALFKRILRNKIIIILIMFCVIALINSFLFYYFEVLIGPQKNLSYVHCFYWAIVTMATVGYGDIVPQTVEGYIVTALAIVLGISIFTLLISSLAEIFLNKSMRKYYGLIKVKNADIVVIGGTEICREVIDELKLNVKDSKMTWVLESQPRSVPEDIEFVVGNLNDEETLKRAGIEKADNIIICTFDDSLSIHLALLSKKLNKNAKITALAISKKTEELLNEINVNSIPLRIIGRTLASTVFEPSVAEFIEEATSAKGIVDLIEIDVDKNLVDKTLKEIIEVFKDKKKYKIRPLMIVRKEYNTIKRIPVTDEEIKISKEDKIVALKIKEQTKQ</sequence>
<keyword evidence="5" id="KW-0406">Ion transport</keyword>
<feature type="domain" description="RCK N-terminal" evidence="3">
    <location>
        <begin position="127"/>
        <end position="238"/>
    </location>
</feature>
<feature type="transmembrane region" description="Helical" evidence="2">
    <location>
        <begin position="82"/>
        <end position="109"/>
    </location>
</feature>
<evidence type="ECO:0000259" key="4">
    <source>
        <dbReference type="Pfam" id="PF07885"/>
    </source>
</evidence>
<dbReference type="InterPro" id="IPR050721">
    <property type="entry name" value="Trk_Ktr_HKT_K-transport"/>
</dbReference>
<protein>
    <submittedName>
        <fullName evidence="5">Potassium channel protein</fullName>
    </submittedName>
</protein>
<name>A0A832CS32_9CREN</name>
<keyword evidence="5" id="KW-0407">Ion channel</keyword>
<keyword evidence="2" id="KW-1133">Transmembrane helix</keyword>
<dbReference type="AlphaFoldDB" id="A0A832CS32"/>
<dbReference type="SUPFAM" id="SSF51735">
    <property type="entry name" value="NAD(P)-binding Rossmann-fold domains"/>
    <property type="match status" value="1"/>
</dbReference>
<comment type="caution">
    <text evidence="5">The sequence shown here is derived from an EMBL/GenBank/DDBJ whole genome shotgun (WGS) entry which is preliminary data.</text>
</comment>
<proteinExistence type="predicted"/>
<evidence type="ECO:0000313" key="5">
    <source>
        <dbReference type="EMBL" id="HGQ35662.1"/>
    </source>
</evidence>
<dbReference type="PANTHER" id="PTHR43833">
    <property type="entry name" value="POTASSIUM CHANNEL PROTEIN 2-RELATED-RELATED"/>
    <property type="match status" value="1"/>
</dbReference>
<keyword evidence="2" id="KW-0472">Membrane</keyword>
<dbReference type="InterPro" id="IPR013099">
    <property type="entry name" value="K_chnl_dom"/>
</dbReference>
<reference evidence="5" key="1">
    <citation type="journal article" date="2020" name="mSystems">
        <title>Genome- and Community-Level Interaction Insights into Carbon Utilization and Element Cycling Functions of Hydrothermarchaeota in Hydrothermal Sediment.</title>
        <authorList>
            <person name="Zhou Z."/>
            <person name="Liu Y."/>
            <person name="Xu W."/>
            <person name="Pan J."/>
            <person name="Luo Z.H."/>
            <person name="Li M."/>
        </authorList>
    </citation>
    <scope>NUCLEOTIDE SEQUENCE</scope>
    <source>
        <strain evidence="5">SpSt-667</strain>
    </source>
</reference>
<feature type="domain" description="Potassium channel" evidence="4">
    <location>
        <begin position="31"/>
        <end position="108"/>
    </location>
</feature>
<comment type="subcellular location">
    <subcellularLocation>
        <location evidence="1">Cell membrane</location>
        <topology evidence="1">Multi-pass membrane protein</topology>
    </subcellularLocation>
</comment>
<dbReference type="PRINTS" id="PR00169">
    <property type="entry name" value="KCHANNEL"/>
</dbReference>
<dbReference type="Pfam" id="PF07885">
    <property type="entry name" value="Ion_trans_2"/>
    <property type="match status" value="1"/>
</dbReference>
<evidence type="ECO:0000256" key="2">
    <source>
        <dbReference type="SAM" id="Phobius"/>
    </source>
</evidence>
<dbReference type="Gene3D" id="1.10.287.70">
    <property type="match status" value="1"/>
</dbReference>
<dbReference type="Gene3D" id="3.40.50.720">
    <property type="entry name" value="NAD(P)-binding Rossmann-like Domain"/>
    <property type="match status" value="1"/>
</dbReference>
<feature type="transmembrane region" description="Helical" evidence="2">
    <location>
        <begin position="56"/>
        <end position="76"/>
    </location>
</feature>
<feature type="transmembrane region" description="Helical" evidence="2">
    <location>
        <begin position="23"/>
        <end position="44"/>
    </location>
</feature>
<gene>
    <name evidence="5" type="ORF">ENU41_03175</name>
</gene>
<dbReference type="InterPro" id="IPR036291">
    <property type="entry name" value="NAD(P)-bd_dom_sf"/>
</dbReference>
<keyword evidence="2" id="KW-0812">Transmembrane</keyword>
<keyword evidence="5" id="KW-0813">Transport</keyword>
<dbReference type="GO" id="GO:0034220">
    <property type="term" value="P:monoatomic ion transmembrane transport"/>
    <property type="evidence" value="ECO:0007669"/>
    <property type="project" value="UniProtKB-KW"/>
</dbReference>
<dbReference type="EMBL" id="DTCK01000016">
    <property type="protein sequence ID" value="HGQ35662.1"/>
    <property type="molecule type" value="Genomic_DNA"/>
</dbReference>
<evidence type="ECO:0000256" key="1">
    <source>
        <dbReference type="ARBA" id="ARBA00004651"/>
    </source>
</evidence>
<organism evidence="5">
    <name type="scientific">Ignisphaera aggregans</name>
    <dbReference type="NCBI Taxonomy" id="334771"/>
    <lineage>
        <taxon>Archaea</taxon>
        <taxon>Thermoproteota</taxon>
        <taxon>Thermoprotei</taxon>
        <taxon>Desulfurococcales</taxon>
        <taxon>Desulfurococcaceae</taxon>
        <taxon>Ignisphaera</taxon>
    </lineage>
</organism>
<dbReference type="GO" id="GO:0006813">
    <property type="term" value="P:potassium ion transport"/>
    <property type="evidence" value="ECO:0007669"/>
    <property type="project" value="InterPro"/>
</dbReference>
<dbReference type="GO" id="GO:0005886">
    <property type="term" value="C:plasma membrane"/>
    <property type="evidence" value="ECO:0007669"/>
    <property type="project" value="UniProtKB-SubCell"/>
</dbReference>
<dbReference type="InterPro" id="IPR003148">
    <property type="entry name" value="RCK_N"/>
</dbReference>
<evidence type="ECO:0000259" key="3">
    <source>
        <dbReference type="Pfam" id="PF02254"/>
    </source>
</evidence>
<accession>A0A832CS32</accession>
<dbReference type="Pfam" id="PF02254">
    <property type="entry name" value="TrkA_N"/>
    <property type="match status" value="1"/>
</dbReference>